<gene>
    <name evidence="2" type="ORF">GALL_542940</name>
</gene>
<dbReference type="AlphaFoldDB" id="A0A1J5P9K3"/>
<proteinExistence type="predicted"/>
<organism evidence="2">
    <name type="scientific">mine drainage metagenome</name>
    <dbReference type="NCBI Taxonomy" id="410659"/>
    <lineage>
        <taxon>unclassified sequences</taxon>
        <taxon>metagenomes</taxon>
        <taxon>ecological metagenomes</taxon>
    </lineage>
</organism>
<comment type="caution">
    <text evidence="2">The sequence shown here is derived from an EMBL/GenBank/DDBJ whole genome shotgun (WGS) entry which is preliminary data.</text>
</comment>
<evidence type="ECO:0000313" key="2">
    <source>
        <dbReference type="EMBL" id="OIQ64156.1"/>
    </source>
</evidence>
<accession>A0A1J5P9K3</accession>
<feature type="region of interest" description="Disordered" evidence="1">
    <location>
        <begin position="16"/>
        <end position="48"/>
    </location>
</feature>
<protein>
    <submittedName>
        <fullName evidence="2">Uncharacterized protein</fullName>
    </submittedName>
</protein>
<evidence type="ECO:0000256" key="1">
    <source>
        <dbReference type="SAM" id="MobiDB-lite"/>
    </source>
</evidence>
<feature type="compositionally biased region" description="Basic residues" evidence="1">
    <location>
        <begin position="35"/>
        <end position="48"/>
    </location>
</feature>
<sequence>MAHGIERFRLGIAQSQAHRHPFGILGDRDRERAKPAHRVRRKSQHTLR</sequence>
<reference evidence="2" key="1">
    <citation type="submission" date="2016-10" db="EMBL/GenBank/DDBJ databases">
        <title>Sequence of Gallionella enrichment culture.</title>
        <authorList>
            <person name="Poehlein A."/>
            <person name="Muehling M."/>
            <person name="Daniel R."/>
        </authorList>
    </citation>
    <scope>NUCLEOTIDE SEQUENCE</scope>
</reference>
<dbReference type="EMBL" id="MLJW01008365">
    <property type="protein sequence ID" value="OIQ64156.1"/>
    <property type="molecule type" value="Genomic_DNA"/>
</dbReference>
<name>A0A1J5P9K3_9ZZZZ</name>